<protein>
    <submittedName>
        <fullName evidence="9">YdiU family protein</fullName>
    </submittedName>
</protein>
<dbReference type="AlphaFoldDB" id="A0A838WWI5"/>
<reference evidence="9 10" key="1">
    <citation type="journal article" date="2020" name="J. Appl. Phycol.">
        <title>Morphological changes and genome evolution in Raphidiopsis raciborskii CS-506 after 23 years in culture.</title>
        <authorList>
            <person name="Willis A."/>
            <person name="Bent S.J."/>
            <person name="Jameson I.D."/>
        </authorList>
    </citation>
    <scope>NUCLEOTIDE SEQUENCE [LARGE SCALE GENOMIC DNA]</scope>
    <source>
        <strain evidence="9 10">CS-506_A</strain>
    </source>
</reference>
<comment type="cofactor">
    <cofactor evidence="1">
        <name>Mg(2+)</name>
        <dbReference type="ChEBI" id="CHEBI:18420"/>
    </cofactor>
</comment>
<dbReference type="Pfam" id="PF02696">
    <property type="entry name" value="SelO"/>
    <property type="match status" value="1"/>
</dbReference>
<keyword evidence="4" id="KW-0548">Nucleotidyltransferase</keyword>
<gene>
    <name evidence="9" type="ORF">FHK98_13785</name>
</gene>
<evidence type="ECO:0000256" key="7">
    <source>
        <dbReference type="ARBA" id="ARBA00022840"/>
    </source>
</evidence>
<evidence type="ECO:0000256" key="1">
    <source>
        <dbReference type="ARBA" id="ARBA00001946"/>
    </source>
</evidence>
<evidence type="ECO:0000256" key="2">
    <source>
        <dbReference type="ARBA" id="ARBA00009747"/>
    </source>
</evidence>
<proteinExistence type="inferred from homology"/>
<sequence>SLSVFKNWCALYHQVLNNSVSQEMANVGTTLIQYNPQSNLLRPVIEEIWQPIVEQDNWQPFYNLIQNFHT</sequence>
<dbReference type="Proteomes" id="UP000538075">
    <property type="component" value="Unassembled WGS sequence"/>
</dbReference>
<keyword evidence="5" id="KW-0479">Metal-binding</keyword>
<dbReference type="GO" id="GO:0016779">
    <property type="term" value="F:nucleotidyltransferase activity"/>
    <property type="evidence" value="ECO:0007669"/>
    <property type="project" value="UniProtKB-KW"/>
</dbReference>
<keyword evidence="3" id="KW-0808">Transferase</keyword>
<accession>A0A838WWI5</accession>
<evidence type="ECO:0000256" key="5">
    <source>
        <dbReference type="ARBA" id="ARBA00022723"/>
    </source>
</evidence>
<keyword evidence="6" id="KW-0547">Nucleotide-binding</keyword>
<evidence type="ECO:0000256" key="3">
    <source>
        <dbReference type="ARBA" id="ARBA00022679"/>
    </source>
</evidence>
<organism evidence="9 10">
    <name type="scientific">Cylindrospermopsis raciborskii CS-506_A</name>
    <dbReference type="NCBI Taxonomy" id="2585140"/>
    <lineage>
        <taxon>Bacteria</taxon>
        <taxon>Bacillati</taxon>
        <taxon>Cyanobacteriota</taxon>
        <taxon>Cyanophyceae</taxon>
        <taxon>Nostocales</taxon>
        <taxon>Aphanizomenonaceae</taxon>
        <taxon>Cylindrospermopsis</taxon>
    </lineage>
</organism>
<feature type="non-terminal residue" evidence="9">
    <location>
        <position position="1"/>
    </location>
</feature>
<evidence type="ECO:0000313" key="9">
    <source>
        <dbReference type="EMBL" id="MBA4466509.1"/>
    </source>
</evidence>
<dbReference type="InterPro" id="IPR003846">
    <property type="entry name" value="SelO"/>
</dbReference>
<evidence type="ECO:0000256" key="4">
    <source>
        <dbReference type="ARBA" id="ARBA00022695"/>
    </source>
</evidence>
<evidence type="ECO:0000256" key="6">
    <source>
        <dbReference type="ARBA" id="ARBA00022741"/>
    </source>
</evidence>
<keyword evidence="8" id="KW-0460">Magnesium</keyword>
<keyword evidence="7" id="KW-0067">ATP-binding</keyword>
<evidence type="ECO:0000313" key="10">
    <source>
        <dbReference type="Proteomes" id="UP000538075"/>
    </source>
</evidence>
<evidence type="ECO:0000256" key="8">
    <source>
        <dbReference type="ARBA" id="ARBA00022842"/>
    </source>
</evidence>
<comment type="similarity">
    <text evidence="2">Belongs to the SELO family.</text>
</comment>
<name>A0A838WWI5_9CYAN</name>
<dbReference type="GO" id="GO:0046872">
    <property type="term" value="F:metal ion binding"/>
    <property type="evidence" value="ECO:0007669"/>
    <property type="project" value="UniProtKB-KW"/>
</dbReference>
<dbReference type="EMBL" id="VDFG01000912">
    <property type="protein sequence ID" value="MBA4466509.1"/>
    <property type="molecule type" value="Genomic_DNA"/>
</dbReference>
<comment type="caution">
    <text evidence="9">The sequence shown here is derived from an EMBL/GenBank/DDBJ whole genome shotgun (WGS) entry which is preliminary data.</text>
</comment>
<dbReference type="GO" id="GO:0005524">
    <property type="term" value="F:ATP binding"/>
    <property type="evidence" value="ECO:0007669"/>
    <property type="project" value="UniProtKB-KW"/>
</dbReference>